<evidence type="ECO:0000256" key="16">
    <source>
        <dbReference type="SAM" id="MobiDB-lite"/>
    </source>
</evidence>
<keyword evidence="9 15" id="KW-1133">Transmembrane helix</keyword>
<keyword evidence="7 15" id="KW-0812">Transmembrane</keyword>
<dbReference type="PANTHER" id="PTHR22883:SF466">
    <property type="entry name" value="PALMITOYLTRANSFERASE ZDHHC4"/>
    <property type="match status" value="1"/>
</dbReference>
<accession>A0ABM0JG77</accession>
<reference evidence="19" key="1">
    <citation type="submission" date="2025-08" db="UniProtKB">
        <authorList>
            <consortium name="RefSeq"/>
        </authorList>
    </citation>
    <scope>IDENTIFICATION</scope>
</reference>
<comment type="catalytic activity">
    <reaction evidence="15">
        <text>L-cysteinyl-[protein] + hexadecanoyl-CoA = S-hexadecanoyl-L-cysteinyl-[protein] + CoA</text>
        <dbReference type="Rhea" id="RHEA:36683"/>
        <dbReference type="Rhea" id="RHEA-COMP:10131"/>
        <dbReference type="Rhea" id="RHEA-COMP:11032"/>
        <dbReference type="ChEBI" id="CHEBI:29950"/>
        <dbReference type="ChEBI" id="CHEBI:57287"/>
        <dbReference type="ChEBI" id="CHEBI:57379"/>
        <dbReference type="ChEBI" id="CHEBI:74151"/>
        <dbReference type="EC" id="2.3.1.225"/>
    </reaction>
</comment>
<comment type="similarity">
    <text evidence="4 15">Belongs to the DHHC palmitoyltransferase family.</text>
</comment>
<evidence type="ECO:0000313" key="18">
    <source>
        <dbReference type="Proteomes" id="UP000694888"/>
    </source>
</evidence>
<evidence type="ECO:0000256" key="10">
    <source>
        <dbReference type="ARBA" id="ARBA00023034"/>
    </source>
</evidence>
<name>A0ABM0JG77_APLCA</name>
<evidence type="ECO:0000256" key="2">
    <source>
        <dbReference type="ARBA" id="ARBA00004651"/>
    </source>
</evidence>
<evidence type="ECO:0000256" key="7">
    <source>
        <dbReference type="ARBA" id="ARBA00022692"/>
    </source>
</evidence>
<evidence type="ECO:0000313" key="19">
    <source>
        <dbReference type="RefSeq" id="XP_005092976.1"/>
    </source>
</evidence>
<dbReference type="RefSeq" id="XP_005092976.1">
    <property type="nucleotide sequence ID" value="XM_005092919.3"/>
</dbReference>
<dbReference type="PANTHER" id="PTHR22883">
    <property type="entry name" value="ZINC FINGER DHHC DOMAIN CONTAINING PROTEIN"/>
    <property type="match status" value="1"/>
</dbReference>
<keyword evidence="8" id="KW-0256">Endoplasmic reticulum</keyword>
<feature type="region of interest" description="Disordered" evidence="16">
    <location>
        <begin position="307"/>
        <end position="373"/>
    </location>
</feature>
<dbReference type="Proteomes" id="UP000694888">
    <property type="component" value="Unplaced"/>
</dbReference>
<evidence type="ECO:0000256" key="15">
    <source>
        <dbReference type="RuleBase" id="RU079119"/>
    </source>
</evidence>
<keyword evidence="5" id="KW-1003">Cell membrane</keyword>
<evidence type="ECO:0000256" key="9">
    <source>
        <dbReference type="ARBA" id="ARBA00022989"/>
    </source>
</evidence>
<evidence type="ECO:0000259" key="17">
    <source>
        <dbReference type="Pfam" id="PF01529"/>
    </source>
</evidence>
<protein>
    <recommendedName>
        <fullName evidence="15">Palmitoyltransferase</fullName>
        <ecNumber evidence="15">2.3.1.225</ecNumber>
    </recommendedName>
</protein>
<feature type="transmembrane region" description="Helical" evidence="15">
    <location>
        <begin position="6"/>
        <end position="24"/>
    </location>
</feature>
<feature type="transmembrane region" description="Helical" evidence="15">
    <location>
        <begin position="261"/>
        <end position="287"/>
    </location>
</feature>
<feature type="compositionally biased region" description="Basic and acidic residues" evidence="16">
    <location>
        <begin position="310"/>
        <end position="319"/>
    </location>
</feature>
<feature type="transmembrane region" description="Helical" evidence="15">
    <location>
        <begin position="197"/>
        <end position="220"/>
    </location>
</feature>
<comment type="domain">
    <text evidence="15">The DHHC domain is required for palmitoyltransferase activity.</text>
</comment>
<feature type="transmembrane region" description="Helical" evidence="15">
    <location>
        <begin position="105"/>
        <end position="122"/>
    </location>
</feature>
<dbReference type="PROSITE" id="PS50216">
    <property type="entry name" value="DHHC"/>
    <property type="match status" value="1"/>
</dbReference>
<evidence type="ECO:0000256" key="11">
    <source>
        <dbReference type="ARBA" id="ARBA00023136"/>
    </source>
</evidence>
<keyword evidence="6 15" id="KW-0808">Transferase</keyword>
<organism evidence="18 19">
    <name type="scientific">Aplysia californica</name>
    <name type="common">California sea hare</name>
    <dbReference type="NCBI Taxonomy" id="6500"/>
    <lineage>
        <taxon>Eukaryota</taxon>
        <taxon>Metazoa</taxon>
        <taxon>Spiralia</taxon>
        <taxon>Lophotrochozoa</taxon>
        <taxon>Mollusca</taxon>
        <taxon>Gastropoda</taxon>
        <taxon>Heterobranchia</taxon>
        <taxon>Euthyneura</taxon>
        <taxon>Tectipleura</taxon>
        <taxon>Aplysiida</taxon>
        <taxon>Aplysioidea</taxon>
        <taxon>Aplysiidae</taxon>
        <taxon>Aplysia</taxon>
    </lineage>
</organism>
<evidence type="ECO:0000256" key="14">
    <source>
        <dbReference type="ARBA" id="ARBA00023315"/>
    </source>
</evidence>
<comment type="subcellular location">
    <subcellularLocation>
        <location evidence="2">Cell membrane</location>
        <topology evidence="2">Multi-pass membrane protein</topology>
    </subcellularLocation>
    <subcellularLocation>
        <location evidence="1">Endoplasmic reticulum membrane</location>
        <topology evidence="1">Multi-pass membrane protein</topology>
    </subcellularLocation>
    <subcellularLocation>
        <location evidence="3">Golgi apparatus membrane</location>
        <topology evidence="3">Multi-pass membrane protein</topology>
    </subcellularLocation>
</comment>
<evidence type="ECO:0000256" key="1">
    <source>
        <dbReference type="ARBA" id="ARBA00004477"/>
    </source>
</evidence>
<evidence type="ECO:0000256" key="13">
    <source>
        <dbReference type="ARBA" id="ARBA00023288"/>
    </source>
</evidence>
<evidence type="ECO:0000256" key="4">
    <source>
        <dbReference type="ARBA" id="ARBA00008574"/>
    </source>
</evidence>
<evidence type="ECO:0000256" key="3">
    <source>
        <dbReference type="ARBA" id="ARBA00004653"/>
    </source>
</evidence>
<dbReference type="EC" id="2.3.1.225" evidence="15"/>
<keyword evidence="10" id="KW-0333">Golgi apparatus</keyword>
<sequence>MDFLPFFLGYVGIFGIVAVLVLFANSTPYFSSVSDRIKQIIIRTVHKVVPTFIINLVKDIVHYVFNTRNHVMQFMFGILVVGGNVILMMDVMPLLYIFEPEENHMFLPMVFLFVNLAAFHLSCATDPGHITSSNVAMLASLYKADGIMFKAGSQCSTCKLAKPARSKHCSICNRCVHRFDHHCIWTNNCVGAGNLRWFFGFLWTLVVMVVNGAVMGTRAMMLMVQHLKIMDSGYVDPSTGNVLPVTIPVMIQHLFMQHPRCVFLISSLFMLTVLLGLFTLYHTYLLLNNQTTNERYKIADLPVVKLGGHPQDEASHKESTSPGSSENKQQRDKNGRHLSGQDQKKNSKSSRKQASSPKSGENRKVENNTAVRGHKCDEKDVSSFYNKGLYQNICEVLFPWSDLAEMQEVAPQNVQSTDSIHKRKKR</sequence>
<evidence type="ECO:0000256" key="5">
    <source>
        <dbReference type="ARBA" id="ARBA00022475"/>
    </source>
</evidence>
<keyword evidence="13" id="KW-0449">Lipoprotein</keyword>
<dbReference type="InterPro" id="IPR039859">
    <property type="entry name" value="PFA4/ZDH16/20/ERF2-like"/>
</dbReference>
<feature type="transmembrane region" description="Helical" evidence="15">
    <location>
        <begin position="71"/>
        <end position="98"/>
    </location>
</feature>
<evidence type="ECO:0000256" key="8">
    <source>
        <dbReference type="ARBA" id="ARBA00022824"/>
    </source>
</evidence>
<feature type="domain" description="Palmitoyltransferase DHHC" evidence="17">
    <location>
        <begin position="152"/>
        <end position="297"/>
    </location>
</feature>
<gene>
    <name evidence="19" type="primary">LOC101860725</name>
</gene>
<proteinExistence type="inferred from homology"/>
<keyword evidence="11 15" id="KW-0472">Membrane</keyword>
<keyword evidence="18" id="KW-1185">Reference proteome</keyword>
<dbReference type="Pfam" id="PF01529">
    <property type="entry name" value="DHHC"/>
    <property type="match status" value="1"/>
</dbReference>
<evidence type="ECO:0000256" key="6">
    <source>
        <dbReference type="ARBA" id="ARBA00022679"/>
    </source>
</evidence>
<keyword evidence="12" id="KW-0564">Palmitate</keyword>
<keyword evidence="14 15" id="KW-0012">Acyltransferase</keyword>
<dbReference type="InterPro" id="IPR001594">
    <property type="entry name" value="Palmitoyltrfase_DHHC"/>
</dbReference>
<dbReference type="GeneID" id="101860725"/>
<evidence type="ECO:0000256" key="12">
    <source>
        <dbReference type="ARBA" id="ARBA00023139"/>
    </source>
</evidence>